<evidence type="ECO:0000313" key="2">
    <source>
        <dbReference type="Proteomes" id="UP000238296"/>
    </source>
</evidence>
<evidence type="ECO:0000313" key="1">
    <source>
        <dbReference type="EMBL" id="PQM46377.1"/>
    </source>
</evidence>
<dbReference type="EMBL" id="PPEA01000504">
    <property type="protein sequence ID" value="PQM46377.1"/>
    <property type="molecule type" value="Genomic_DNA"/>
</dbReference>
<proteinExistence type="predicted"/>
<protein>
    <submittedName>
        <fullName evidence="1">Uncharacterized protein</fullName>
    </submittedName>
</protein>
<dbReference type="AlphaFoldDB" id="A0A2S8BI68"/>
<sequence>MGSAAASAPRVSRIWPVTSWANVSAMIRTASGPSRDTSREAVANR</sequence>
<name>A0A2S8BI68_9MYCO</name>
<gene>
    <name evidence="1" type="ORF">C1Y40_03456</name>
</gene>
<reference evidence="1 2" key="1">
    <citation type="journal article" date="2017" name="Int. J. Syst. Evol. Microbiol.">
        <title>Mycobacterium talmoniae sp. nov., a slowly growing mycobacterium isolated from human respiratory samples.</title>
        <authorList>
            <person name="Davidson R.M."/>
            <person name="DeGroote M.A."/>
            <person name="Marola J.L."/>
            <person name="Buss S."/>
            <person name="Jones V."/>
            <person name="McNeil M.R."/>
            <person name="Freifeld A.G."/>
            <person name="Elaine Epperson L."/>
            <person name="Hasan N.A."/>
            <person name="Jackson M."/>
            <person name="Iwen P.C."/>
            <person name="Salfinger M."/>
            <person name="Strong M."/>
        </authorList>
    </citation>
    <scope>NUCLEOTIDE SEQUENCE [LARGE SCALE GENOMIC DNA]</scope>
    <source>
        <strain evidence="1 2">ATCC BAA-2683</strain>
    </source>
</reference>
<accession>A0A2S8BI68</accession>
<comment type="caution">
    <text evidence="1">The sequence shown here is derived from an EMBL/GenBank/DDBJ whole genome shotgun (WGS) entry which is preliminary data.</text>
</comment>
<organism evidence="1 2">
    <name type="scientific">Mycobacterium talmoniae</name>
    <dbReference type="NCBI Taxonomy" id="1858794"/>
    <lineage>
        <taxon>Bacteria</taxon>
        <taxon>Bacillati</taxon>
        <taxon>Actinomycetota</taxon>
        <taxon>Actinomycetes</taxon>
        <taxon>Mycobacteriales</taxon>
        <taxon>Mycobacteriaceae</taxon>
        <taxon>Mycobacterium</taxon>
    </lineage>
</organism>
<dbReference type="Proteomes" id="UP000238296">
    <property type="component" value="Unassembled WGS sequence"/>
</dbReference>